<proteinExistence type="predicted"/>
<feature type="chain" id="PRO_5005208868" description="CARDB domain-containing protein" evidence="1">
    <location>
        <begin position="19"/>
        <end position="127"/>
    </location>
</feature>
<name>A0A0H4PSD0_9BACT</name>
<organism evidence="2 3">
    <name type="scientific">Cyclobacterium amurskyense</name>
    <dbReference type="NCBI Taxonomy" id="320787"/>
    <lineage>
        <taxon>Bacteria</taxon>
        <taxon>Pseudomonadati</taxon>
        <taxon>Bacteroidota</taxon>
        <taxon>Cytophagia</taxon>
        <taxon>Cytophagales</taxon>
        <taxon>Cyclobacteriaceae</taxon>
        <taxon>Cyclobacterium</taxon>
    </lineage>
</organism>
<dbReference type="STRING" id="320787.CA2015_1769"/>
<evidence type="ECO:0000313" key="3">
    <source>
        <dbReference type="Proteomes" id="UP000036520"/>
    </source>
</evidence>
<dbReference type="Gene3D" id="2.60.40.10">
    <property type="entry name" value="Immunoglobulins"/>
    <property type="match status" value="1"/>
</dbReference>
<evidence type="ECO:0000313" key="2">
    <source>
        <dbReference type="EMBL" id="AKP51202.1"/>
    </source>
</evidence>
<dbReference type="RefSeq" id="WP_048641563.1">
    <property type="nucleotide sequence ID" value="NZ_CP012040.1"/>
</dbReference>
<sequence>MFGKFLIVCFLACSPLMAQQEPSFDMEAMEVMLDAEVNGYRTFKYAIKNIGPEAVPAGKYRVFLKVNGKMISFDTKTSSMKPGQSVVYTSGERFRANQPGKKLKYTLIISSKDANKRNNKLKGVIVL</sequence>
<feature type="signal peptide" evidence="1">
    <location>
        <begin position="1"/>
        <end position="18"/>
    </location>
</feature>
<dbReference type="InterPro" id="IPR013783">
    <property type="entry name" value="Ig-like_fold"/>
</dbReference>
<dbReference type="KEGG" id="camu:CA2015_1769"/>
<gene>
    <name evidence="2" type="ORF">CA2015_1769</name>
</gene>
<evidence type="ECO:0000256" key="1">
    <source>
        <dbReference type="SAM" id="SignalP"/>
    </source>
</evidence>
<dbReference type="AlphaFoldDB" id="A0A0H4PSD0"/>
<keyword evidence="3" id="KW-1185">Reference proteome</keyword>
<dbReference type="EMBL" id="CP012040">
    <property type="protein sequence ID" value="AKP51202.1"/>
    <property type="molecule type" value="Genomic_DNA"/>
</dbReference>
<reference evidence="2 3" key="1">
    <citation type="submission" date="2015-07" db="EMBL/GenBank/DDBJ databases">
        <authorList>
            <person name="Kim K.M."/>
        </authorList>
    </citation>
    <scope>NUCLEOTIDE SEQUENCE [LARGE SCALE GENOMIC DNA]</scope>
    <source>
        <strain evidence="2 3">KCTC 12363</strain>
    </source>
</reference>
<protein>
    <recommendedName>
        <fullName evidence="4">CARDB domain-containing protein</fullName>
    </recommendedName>
</protein>
<dbReference type="Proteomes" id="UP000036520">
    <property type="component" value="Chromosome"/>
</dbReference>
<dbReference type="OrthoDB" id="840023at2"/>
<accession>A0A0H4PSD0</accession>
<evidence type="ECO:0008006" key="4">
    <source>
        <dbReference type="Google" id="ProtNLM"/>
    </source>
</evidence>
<keyword evidence="1" id="KW-0732">Signal</keyword>